<proteinExistence type="predicted"/>
<keyword evidence="2" id="KW-1185">Reference proteome</keyword>
<organism evidence="1 2">
    <name type="scientific">Gemmata massiliana</name>
    <dbReference type="NCBI Taxonomy" id="1210884"/>
    <lineage>
        <taxon>Bacteria</taxon>
        <taxon>Pseudomonadati</taxon>
        <taxon>Planctomycetota</taxon>
        <taxon>Planctomycetia</taxon>
        <taxon>Gemmatales</taxon>
        <taxon>Gemmataceae</taxon>
        <taxon>Gemmata</taxon>
    </lineage>
</organism>
<evidence type="ECO:0000313" key="2">
    <source>
        <dbReference type="Proteomes" id="UP000464178"/>
    </source>
</evidence>
<protein>
    <submittedName>
        <fullName evidence="1">Uncharacterized protein</fullName>
    </submittedName>
</protein>
<sequence length="100" mass="10633">MLRVCYELAGIVGVDPARLTLRKLAWMAAGRKRVDGQLFAWHLAGVVGFMPLTGKVLDPERINPFGTGAGGTAEGRREIDRVRDFISARGIAALGGIGGN</sequence>
<evidence type="ECO:0000313" key="1">
    <source>
        <dbReference type="EMBL" id="VTR92819.1"/>
    </source>
</evidence>
<accession>A0A6P2CV29</accession>
<dbReference type="AlphaFoldDB" id="A0A6P2CV29"/>
<dbReference type="KEGG" id="gms:SOIL9_48950"/>
<dbReference type="EMBL" id="LR593886">
    <property type="protein sequence ID" value="VTR92819.1"/>
    <property type="molecule type" value="Genomic_DNA"/>
</dbReference>
<dbReference type="Proteomes" id="UP000464178">
    <property type="component" value="Chromosome"/>
</dbReference>
<name>A0A6P2CV29_9BACT</name>
<gene>
    <name evidence="1" type="ORF">SOIL9_48950</name>
</gene>
<reference evidence="1 2" key="1">
    <citation type="submission" date="2019-05" db="EMBL/GenBank/DDBJ databases">
        <authorList>
            <consortium name="Science for Life Laboratories"/>
        </authorList>
    </citation>
    <scope>NUCLEOTIDE SEQUENCE [LARGE SCALE GENOMIC DNA]</scope>
    <source>
        <strain evidence="1">Soil9</strain>
    </source>
</reference>
<dbReference type="RefSeq" id="WP_162667631.1">
    <property type="nucleotide sequence ID" value="NZ_LR593886.1"/>
</dbReference>